<protein>
    <submittedName>
        <fullName evidence="2">Uncharacterized protein</fullName>
    </submittedName>
</protein>
<name>A0AAD6YWX5_9AGAR</name>
<organism evidence="2 3">
    <name type="scientific">Mycena albidolilacea</name>
    <dbReference type="NCBI Taxonomy" id="1033008"/>
    <lineage>
        <taxon>Eukaryota</taxon>
        <taxon>Fungi</taxon>
        <taxon>Dikarya</taxon>
        <taxon>Basidiomycota</taxon>
        <taxon>Agaricomycotina</taxon>
        <taxon>Agaricomycetes</taxon>
        <taxon>Agaricomycetidae</taxon>
        <taxon>Agaricales</taxon>
        <taxon>Marasmiineae</taxon>
        <taxon>Mycenaceae</taxon>
        <taxon>Mycena</taxon>
    </lineage>
</organism>
<feature type="compositionally biased region" description="Low complexity" evidence="1">
    <location>
        <begin position="207"/>
        <end position="222"/>
    </location>
</feature>
<gene>
    <name evidence="2" type="ORF">DFH08DRAFT_979327</name>
</gene>
<keyword evidence="3" id="KW-1185">Reference proteome</keyword>
<dbReference type="EMBL" id="JARIHO010000152">
    <property type="protein sequence ID" value="KAJ7300796.1"/>
    <property type="molecule type" value="Genomic_DNA"/>
</dbReference>
<accession>A0AAD6YWX5</accession>
<feature type="region of interest" description="Disordered" evidence="1">
    <location>
        <begin position="128"/>
        <end position="222"/>
    </location>
</feature>
<feature type="region of interest" description="Disordered" evidence="1">
    <location>
        <begin position="325"/>
        <end position="345"/>
    </location>
</feature>
<evidence type="ECO:0000313" key="2">
    <source>
        <dbReference type="EMBL" id="KAJ7300796.1"/>
    </source>
</evidence>
<evidence type="ECO:0000256" key="1">
    <source>
        <dbReference type="SAM" id="MobiDB-lite"/>
    </source>
</evidence>
<dbReference type="Proteomes" id="UP001218218">
    <property type="component" value="Unassembled WGS sequence"/>
</dbReference>
<proteinExistence type="predicted"/>
<reference evidence="2" key="1">
    <citation type="submission" date="2023-03" db="EMBL/GenBank/DDBJ databases">
        <title>Massive genome expansion in bonnet fungi (Mycena s.s.) driven by repeated elements and novel gene families across ecological guilds.</title>
        <authorList>
            <consortium name="Lawrence Berkeley National Laboratory"/>
            <person name="Harder C.B."/>
            <person name="Miyauchi S."/>
            <person name="Viragh M."/>
            <person name="Kuo A."/>
            <person name="Thoen E."/>
            <person name="Andreopoulos B."/>
            <person name="Lu D."/>
            <person name="Skrede I."/>
            <person name="Drula E."/>
            <person name="Henrissat B."/>
            <person name="Morin E."/>
            <person name="Kohler A."/>
            <person name="Barry K."/>
            <person name="LaButti K."/>
            <person name="Morin E."/>
            <person name="Salamov A."/>
            <person name="Lipzen A."/>
            <person name="Mereny Z."/>
            <person name="Hegedus B."/>
            <person name="Baldrian P."/>
            <person name="Stursova M."/>
            <person name="Weitz H."/>
            <person name="Taylor A."/>
            <person name="Grigoriev I.V."/>
            <person name="Nagy L.G."/>
            <person name="Martin F."/>
            <person name="Kauserud H."/>
        </authorList>
    </citation>
    <scope>NUCLEOTIDE SEQUENCE</scope>
    <source>
        <strain evidence="2">CBHHK002</strain>
    </source>
</reference>
<comment type="caution">
    <text evidence="2">The sequence shown here is derived from an EMBL/GenBank/DDBJ whole genome shotgun (WGS) entry which is preliminary data.</text>
</comment>
<feature type="compositionally biased region" description="Polar residues" evidence="1">
    <location>
        <begin position="330"/>
        <end position="345"/>
    </location>
</feature>
<sequence length="461" mass="48500">MSDSTTQRGSGRLVKDDVNVMFWYIQDKDGKTVSGKHVKAMRAHARHIWSHLLSINKLPDKWSNATSVVQNYYAGEMRRPFPELQLCDLDYKSHRITTEIFPGWRTTYITNKAPIKLESDIDDDLDDNVTKADNNEHGLVVGNKRSATAPPAPEPAPKKSKSAAKPRSLNPKPVTTRGPKRPTSLASTAGPSSAAPALHTEDPPLPLSASSTSSSASAPSDILSVSSSTSAASASSSAVPAILSTSASASSVSSPGPAAISTTSGSVSALTALICVFGSPAISSEVSSIPTPPPIPPPVAAPPSPDHTALDLLARAALRTDVPIEKPVSQGPSSAVTPGSEPVKSTPTIPVAGPSMVDNPLAHLGRPSGPTTRAEHSHATQLIIYWTEPAKSATEFMRVTKTNSAKNLCLKKYIEDNGEVTKEVFNAYFDSLGKAQLKVFQDASKQANKAKKDQTVAAPAP</sequence>
<dbReference type="AlphaFoldDB" id="A0AAD6YWX5"/>
<feature type="compositionally biased region" description="Low complexity" evidence="1">
    <location>
        <begin position="182"/>
        <end position="198"/>
    </location>
</feature>
<evidence type="ECO:0000313" key="3">
    <source>
        <dbReference type="Proteomes" id="UP001218218"/>
    </source>
</evidence>